<proteinExistence type="predicted"/>
<dbReference type="STRING" id="69293.ENSGACP00000014332"/>
<protein>
    <submittedName>
        <fullName evidence="2">Uncharacterized protein</fullName>
    </submittedName>
</protein>
<organism evidence="2">
    <name type="scientific">Gasterosteus aculeatus</name>
    <name type="common">Three-spined stickleback</name>
    <dbReference type="NCBI Taxonomy" id="69293"/>
    <lineage>
        <taxon>Eukaryota</taxon>
        <taxon>Metazoa</taxon>
        <taxon>Chordata</taxon>
        <taxon>Craniata</taxon>
        <taxon>Vertebrata</taxon>
        <taxon>Euteleostomi</taxon>
        <taxon>Actinopterygii</taxon>
        <taxon>Neopterygii</taxon>
        <taxon>Teleostei</taxon>
        <taxon>Neoteleostei</taxon>
        <taxon>Acanthomorphata</taxon>
        <taxon>Eupercaria</taxon>
        <taxon>Perciformes</taxon>
        <taxon>Cottioidei</taxon>
        <taxon>Gasterosteales</taxon>
        <taxon>Gasterosteidae</taxon>
        <taxon>Gasterosteus</taxon>
    </lineage>
</organism>
<feature type="region of interest" description="Disordered" evidence="1">
    <location>
        <begin position="1"/>
        <end position="65"/>
    </location>
</feature>
<feature type="compositionally biased region" description="Pro residues" evidence="1">
    <location>
        <begin position="52"/>
        <end position="64"/>
    </location>
</feature>
<reference evidence="2" key="2">
    <citation type="submission" date="2024-04" db="UniProtKB">
        <authorList>
            <consortium name="Ensembl"/>
        </authorList>
    </citation>
    <scope>IDENTIFICATION</scope>
</reference>
<dbReference type="Bgee" id="ENSGACG00000010832">
    <property type="expression patterns" value="Expressed in muscle tissue and 11 other cell types or tissues"/>
</dbReference>
<evidence type="ECO:0000256" key="1">
    <source>
        <dbReference type="SAM" id="MobiDB-lite"/>
    </source>
</evidence>
<name>G3P9Q8_GASAC</name>
<accession>G3P9Q8</accession>
<dbReference type="Ensembl" id="ENSGACT00000014357.1">
    <property type="protein sequence ID" value="ENSGACP00000014332.1"/>
    <property type="gene ID" value="ENSGACG00000010832.1"/>
</dbReference>
<evidence type="ECO:0000313" key="2">
    <source>
        <dbReference type="Ensembl" id="ENSGACP00000014332.1"/>
    </source>
</evidence>
<feature type="compositionally biased region" description="Acidic residues" evidence="1">
    <location>
        <begin position="11"/>
        <end position="30"/>
    </location>
</feature>
<dbReference type="InParanoid" id="G3P9Q8"/>
<reference evidence="2" key="1">
    <citation type="submission" date="2006-01" db="EMBL/GenBank/DDBJ databases">
        <authorList>
            <person name="Lindblad-Toh K."/>
            <person name="Mauceli E."/>
            <person name="Grabherr M."/>
            <person name="Chang J.L."/>
            <person name="Lander E.S."/>
        </authorList>
    </citation>
    <scope>NUCLEOTIDE SEQUENCE [LARGE SCALE GENOMIC DNA]</scope>
</reference>
<feature type="compositionally biased region" description="Basic and acidic residues" evidence="1">
    <location>
        <begin position="110"/>
        <end position="122"/>
    </location>
</feature>
<feature type="region of interest" description="Disordered" evidence="1">
    <location>
        <begin position="99"/>
        <end position="133"/>
    </location>
</feature>
<sequence>MTSPATPDHVDSEDDEGGAAEADEGGCDEEQQPRPTPLGGFSAADEQEDASPPQPAAPITPQPRIPILLHLRTPIGFQPRMPIVLRKGTPDGPFVARLLPVETATPPQRKTKETSFGKDQDQTRPPAGSRPPP</sequence>
<dbReference type="AlphaFoldDB" id="G3P9Q8"/>